<feature type="non-terminal residue" evidence="2">
    <location>
        <position position="1"/>
    </location>
</feature>
<comment type="caution">
    <text evidence="2">The sequence shown here is derived from an EMBL/GenBank/DDBJ whole genome shotgun (WGS) entry which is preliminary data.</text>
</comment>
<accession>A0A813F8S1</accession>
<organism evidence="2 3">
    <name type="scientific">Polarella glacialis</name>
    <name type="common">Dinoflagellate</name>
    <dbReference type="NCBI Taxonomy" id="89957"/>
    <lineage>
        <taxon>Eukaryota</taxon>
        <taxon>Sar</taxon>
        <taxon>Alveolata</taxon>
        <taxon>Dinophyceae</taxon>
        <taxon>Suessiales</taxon>
        <taxon>Suessiaceae</taxon>
        <taxon>Polarella</taxon>
    </lineage>
</organism>
<keyword evidence="3" id="KW-1185">Reference proteome</keyword>
<feature type="region of interest" description="Disordered" evidence="1">
    <location>
        <begin position="1"/>
        <end position="20"/>
    </location>
</feature>
<protein>
    <submittedName>
        <fullName evidence="2">Uncharacterized protein</fullName>
    </submittedName>
</protein>
<evidence type="ECO:0000313" key="2">
    <source>
        <dbReference type="EMBL" id="CAE8608952.1"/>
    </source>
</evidence>
<name>A0A813F8S1_POLGL</name>
<dbReference type="AlphaFoldDB" id="A0A813F8S1"/>
<sequence length="208" mass="22968">VPWHRQSFRTADKDFSRSSPVMSLAGSGDLERLGSSFANFTRFAGPGPPEEVLVTYEEKVKLLRSTTGGIGGQAAPKGTALQSSIRTATDTPALAAKRPKPSPELRRFRLAVQVSSPLYGVETQRMKQFHDMSEVAEGRRIPKGFGQSFSASEIMAQPNMMLLNEGLPNRPTILMPGWEALKKNTKMVYSGLEREGWDKIRDKMSSTH</sequence>
<evidence type="ECO:0000313" key="3">
    <source>
        <dbReference type="Proteomes" id="UP000654075"/>
    </source>
</evidence>
<proteinExistence type="predicted"/>
<dbReference type="Proteomes" id="UP000654075">
    <property type="component" value="Unassembled WGS sequence"/>
</dbReference>
<reference evidence="2" key="1">
    <citation type="submission" date="2021-02" db="EMBL/GenBank/DDBJ databases">
        <authorList>
            <person name="Dougan E. K."/>
            <person name="Rhodes N."/>
            <person name="Thang M."/>
            <person name="Chan C."/>
        </authorList>
    </citation>
    <scope>NUCLEOTIDE SEQUENCE</scope>
</reference>
<gene>
    <name evidence="2" type="ORF">PGLA1383_LOCUS26778</name>
</gene>
<dbReference type="OrthoDB" id="424627at2759"/>
<dbReference type="EMBL" id="CAJNNV010024217">
    <property type="protein sequence ID" value="CAE8608952.1"/>
    <property type="molecule type" value="Genomic_DNA"/>
</dbReference>
<evidence type="ECO:0000256" key="1">
    <source>
        <dbReference type="SAM" id="MobiDB-lite"/>
    </source>
</evidence>